<keyword evidence="17" id="KW-1185">Reference proteome</keyword>
<evidence type="ECO:0000256" key="8">
    <source>
        <dbReference type="ARBA" id="ARBA00023004"/>
    </source>
</evidence>
<evidence type="ECO:0000256" key="10">
    <source>
        <dbReference type="ARBA" id="ARBA00023163"/>
    </source>
</evidence>
<feature type="domain" description="C2H2-type" evidence="14">
    <location>
        <begin position="1054"/>
        <end position="1083"/>
    </location>
</feature>
<feature type="compositionally biased region" description="Polar residues" evidence="13">
    <location>
        <begin position="963"/>
        <end position="972"/>
    </location>
</feature>
<evidence type="ECO:0000256" key="13">
    <source>
        <dbReference type="SAM" id="MobiDB-lite"/>
    </source>
</evidence>
<dbReference type="Proteomes" id="UP000243459">
    <property type="component" value="Chromosome 4"/>
</dbReference>
<keyword evidence="11" id="KW-0539">Nucleus</keyword>
<dbReference type="GO" id="GO:0005634">
    <property type="term" value="C:nucleus"/>
    <property type="evidence" value="ECO:0007669"/>
    <property type="project" value="TreeGrafter"/>
</dbReference>
<keyword evidence="2" id="KW-0677">Repeat</keyword>
<feature type="compositionally biased region" description="Basic residues" evidence="13">
    <location>
        <begin position="876"/>
        <end position="899"/>
    </location>
</feature>
<dbReference type="Pfam" id="PF02373">
    <property type="entry name" value="JmjC"/>
    <property type="match status" value="1"/>
</dbReference>
<evidence type="ECO:0000259" key="14">
    <source>
        <dbReference type="PROSITE" id="PS50157"/>
    </source>
</evidence>
<organism evidence="16 17">
    <name type="scientific">Asparagus officinalis</name>
    <name type="common">Garden asparagus</name>
    <dbReference type="NCBI Taxonomy" id="4686"/>
    <lineage>
        <taxon>Eukaryota</taxon>
        <taxon>Viridiplantae</taxon>
        <taxon>Streptophyta</taxon>
        <taxon>Embryophyta</taxon>
        <taxon>Tracheophyta</taxon>
        <taxon>Spermatophyta</taxon>
        <taxon>Magnoliopsida</taxon>
        <taxon>Liliopsida</taxon>
        <taxon>Asparagales</taxon>
        <taxon>Asparagaceae</taxon>
        <taxon>Asparagoideae</taxon>
        <taxon>Asparagus</taxon>
    </lineage>
</organism>
<keyword evidence="9" id="KW-0805">Transcription regulation</keyword>
<dbReference type="PROSITE" id="PS51184">
    <property type="entry name" value="JMJC"/>
    <property type="match status" value="1"/>
</dbReference>
<evidence type="ECO:0000256" key="11">
    <source>
        <dbReference type="ARBA" id="ARBA00023242"/>
    </source>
</evidence>
<evidence type="ECO:0000256" key="1">
    <source>
        <dbReference type="ARBA" id="ARBA00022723"/>
    </source>
</evidence>
<feature type="domain" description="C2H2-type" evidence="14">
    <location>
        <begin position="1114"/>
        <end position="1143"/>
    </location>
</feature>
<evidence type="ECO:0000256" key="6">
    <source>
        <dbReference type="ARBA" id="ARBA00022964"/>
    </source>
</evidence>
<evidence type="ECO:0008006" key="18">
    <source>
        <dbReference type="Google" id="ProtNLM"/>
    </source>
</evidence>
<dbReference type="SMART" id="SM00355">
    <property type="entry name" value="ZnF_C2H2"/>
    <property type="match status" value="4"/>
</dbReference>
<evidence type="ECO:0000256" key="9">
    <source>
        <dbReference type="ARBA" id="ARBA00023015"/>
    </source>
</evidence>
<feature type="compositionally biased region" description="Polar residues" evidence="13">
    <location>
        <begin position="913"/>
        <end position="923"/>
    </location>
</feature>
<feature type="compositionally biased region" description="Acidic residues" evidence="13">
    <location>
        <begin position="553"/>
        <end position="563"/>
    </location>
</feature>
<evidence type="ECO:0000256" key="4">
    <source>
        <dbReference type="ARBA" id="ARBA00022833"/>
    </source>
</evidence>
<keyword evidence="1" id="KW-0479">Metal-binding</keyword>
<dbReference type="Gene3D" id="2.60.120.650">
    <property type="entry name" value="Cupin"/>
    <property type="match status" value="1"/>
</dbReference>
<reference evidence="17" key="1">
    <citation type="journal article" date="2017" name="Nat. Commun.">
        <title>The asparagus genome sheds light on the origin and evolution of a young Y chromosome.</title>
        <authorList>
            <person name="Harkess A."/>
            <person name="Zhou J."/>
            <person name="Xu C."/>
            <person name="Bowers J.E."/>
            <person name="Van der Hulst R."/>
            <person name="Ayyampalayam S."/>
            <person name="Mercati F."/>
            <person name="Riccardi P."/>
            <person name="McKain M.R."/>
            <person name="Kakrana A."/>
            <person name="Tang H."/>
            <person name="Ray J."/>
            <person name="Groenendijk J."/>
            <person name="Arikit S."/>
            <person name="Mathioni S.M."/>
            <person name="Nakano M."/>
            <person name="Shan H."/>
            <person name="Telgmann-Rauber A."/>
            <person name="Kanno A."/>
            <person name="Yue Z."/>
            <person name="Chen H."/>
            <person name="Li W."/>
            <person name="Chen Y."/>
            <person name="Xu X."/>
            <person name="Zhang Y."/>
            <person name="Luo S."/>
            <person name="Chen H."/>
            <person name="Gao J."/>
            <person name="Mao Z."/>
            <person name="Pires J.C."/>
            <person name="Luo M."/>
            <person name="Kudrna D."/>
            <person name="Wing R.A."/>
            <person name="Meyers B.C."/>
            <person name="Yi K."/>
            <person name="Kong H."/>
            <person name="Lavrijsen P."/>
            <person name="Sunseri F."/>
            <person name="Falavigna A."/>
            <person name="Ye Y."/>
            <person name="Leebens-Mack J.H."/>
            <person name="Chen G."/>
        </authorList>
    </citation>
    <scope>NUCLEOTIDE SEQUENCE [LARGE SCALE GENOMIC DNA]</scope>
    <source>
        <strain evidence="17">cv. DH0086</strain>
    </source>
</reference>
<evidence type="ECO:0000256" key="2">
    <source>
        <dbReference type="ARBA" id="ARBA00022737"/>
    </source>
</evidence>
<dbReference type="SUPFAM" id="SSF51197">
    <property type="entry name" value="Clavaminate synthase-like"/>
    <property type="match status" value="1"/>
</dbReference>
<dbReference type="Gene3D" id="3.30.160.60">
    <property type="entry name" value="Classic Zinc Finger"/>
    <property type="match status" value="4"/>
</dbReference>
<dbReference type="SMART" id="SM00558">
    <property type="entry name" value="JmjC"/>
    <property type="match status" value="1"/>
</dbReference>
<dbReference type="InterPro" id="IPR003347">
    <property type="entry name" value="JmjC_dom"/>
</dbReference>
<accession>A0A5P1F323</accession>
<feature type="compositionally biased region" description="Polar residues" evidence="13">
    <location>
        <begin position="364"/>
        <end position="383"/>
    </location>
</feature>
<feature type="compositionally biased region" description="Basic and acidic residues" evidence="13">
    <location>
        <begin position="530"/>
        <end position="539"/>
    </location>
</feature>
<evidence type="ECO:0000256" key="3">
    <source>
        <dbReference type="ARBA" id="ARBA00022771"/>
    </source>
</evidence>
<dbReference type="GO" id="GO:0034647">
    <property type="term" value="F:histone H3K4me/H3K4me2/H3K4me3 demethylase activity"/>
    <property type="evidence" value="ECO:0007669"/>
    <property type="project" value="TreeGrafter"/>
</dbReference>
<dbReference type="GO" id="GO:0008270">
    <property type="term" value="F:zinc ion binding"/>
    <property type="evidence" value="ECO:0007669"/>
    <property type="project" value="UniProtKB-KW"/>
</dbReference>
<dbReference type="SUPFAM" id="SSF57667">
    <property type="entry name" value="beta-beta-alpha zinc fingers"/>
    <property type="match status" value="2"/>
</dbReference>
<dbReference type="GO" id="GO:0000785">
    <property type="term" value="C:chromatin"/>
    <property type="evidence" value="ECO:0007669"/>
    <property type="project" value="TreeGrafter"/>
</dbReference>
<sequence length="1145" mass="127714">MKKFNKKTPFSPLEVEALFWRACADKPFSVEYANDMPGSGFVPIVKKWGCKEEEVGNVGESGWNMRGVSRAKGSLLRFMKEEIPGVTSPMIYVAMMFSWFAWHVEDHELHSLNYLHLGSGKTWYGVPRDAAIAFEDVVRVHGYGGEVNPLVTFTILGEKTTVMSPEVLLGAGIPCCRLVQNPGEFVVTFPGAYHSGFNHGFNCAEAANIATPGWLRVAKEAAVRRASINYPPMVSHFQLLYALALSLCSRVPLIGVSEPRSSRLKDKMRGEGEVMVKEIFVQNVIETNDLLSALLNKGSSCIVLPHNMHDSPLCSNSLLRSQLKMKPRLSLGLCSREEALEASRVFPANDVILGRNAGIEHSKASATSEKSGISAHNSSGSDSQHGENENESAVHSDGLLDHGLLSCVTCGILSFTCVAVVRPKQAAARYLMSADCGFLNEQNIVSGENSNRDDKIHWRRSTSDLLCDSEQLERHAQYRSPSPVHVSDHNFEDNGSDAACRGASALALLASAYGDSSDLDEDGSPATSPRADEDNDSSHVTRCANINLPESDCQNDSDNEYDEMNGSTPEFSSGDHPGMLDNLEDNGEMETSSSSIKSIGETRSVDYEGPENKYCTTGTAKICQSNVKMERIASGSVSTVMKPNSTRTSPSRNNDAIRQCSVVSAIERSDKDSSRMHVFCLEHALEVEKLLHPLGGVNIMILCHPDYPKIETEAKLLAEELETDYEWKSIDFRGPTQKDLESIRAAMEDEESMPTSSDWAVKLGINLFYSANLSKSPLYSKQLPYNAVIYRAFGCKSPNNSPLTSKSSKRRPGRQRKIVVAGKWCGKVWMRNQVHPLLSDRKDDQEQKHERFYSKSNSEIKSEEVETEIKNEKIVSRKSSRSRKRKKRPLSRASAKKQKCVTPQVMDKKAKVSDTSAAQTSSTKHSRVLRSCRKSDVKYESEEEPTTVRSSRRLKAKSETKTKPTITRSTSKLHIEQETEEAPNTRLRTKPSKSKDTSANPPINKQSRKKKPKTTPNPIKEEEEEEAAKDYTCNIEGCTMSFSTKHDLALHKKDICPEEGCGKKFFSHKYLVQHKKVHLDDRPLACPWKGCKMRFKWAWARTEHIRVHTGDRPYICSKCSQTFRFVSDFSRHKRKTGHLAKKGRR</sequence>
<keyword evidence="8" id="KW-0408">Iron</keyword>
<feature type="domain" description="C2H2-type" evidence="14">
    <location>
        <begin position="1084"/>
        <end position="1113"/>
    </location>
</feature>
<dbReference type="PANTHER" id="PTHR10694">
    <property type="entry name" value="LYSINE-SPECIFIC DEMETHYLASE"/>
    <property type="match status" value="1"/>
</dbReference>
<feature type="region of interest" description="Disordered" evidence="13">
    <location>
        <begin position="874"/>
        <end position="1026"/>
    </location>
</feature>
<evidence type="ECO:0000256" key="5">
    <source>
        <dbReference type="ARBA" id="ARBA00022853"/>
    </source>
</evidence>
<feature type="region of interest" description="Disordered" evidence="13">
    <location>
        <begin position="515"/>
        <end position="611"/>
    </location>
</feature>
<keyword evidence="4" id="KW-0862">Zinc</keyword>
<feature type="domain" description="JmjC" evidence="15">
    <location>
        <begin position="57"/>
        <end position="226"/>
    </location>
</feature>
<evidence type="ECO:0000256" key="12">
    <source>
        <dbReference type="PROSITE-ProRule" id="PRU00042"/>
    </source>
</evidence>
<proteinExistence type="predicted"/>
<evidence type="ECO:0000313" key="16">
    <source>
        <dbReference type="EMBL" id="ONK71199.1"/>
    </source>
</evidence>
<dbReference type="Gramene" id="ONK71199">
    <property type="protein sequence ID" value="ONK71199"/>
    <property type="gene ID" value="A4U43_C04F5900"/>
</dbReference>
<evidence type="ECO:0000313" key="17">
    <source>
        <dbReference type="Proteomes" id="UP000243459"/>
    </source>
</evidence>
<dbReference type="PROSITE" id="PS50157">
    <property type="entry name" value="ZINC_FINGER_C2H2_2"/>
    <property type="match status" value="3"/>
</dbReference>
<evidence type="ECO:0000259" key="15">
    <source>
        <dbReference type="PROSITE" id="PS51184"/>
    </source>
</evidence>
<dbReference type="AlphaFoldDB" id="A0A5P1F323"/>
<name>A0A5P1F323_ASPOF</name>
<evidence type="ECO:0000256" key="7">
    <source>
        <dbReference type="ARBA" id="ARBA00023002"/>
    </source>
</evidence>
<keyword evidence="3 12" id="KW-0863">Zinc-finger</keyword>
<keyword evidence="5" id="KW-0156">Chromatin regulator</keyword>
<dbReference type="InterPro" id="IPR036236">
    <property type="entry name" value="Znf_C2H2_sf"/>
</dbReference>
<feature type="compositionally biased region" description="Basic and acidic residues" evidence="13">
    <location>
        <begin position="384"/>
        <end position="394"/>
    </location>
</feature>
<feature type="region of interest" description="Disordered" evidence="13">
    <location>
        <begin position="363"/>
        <end position="394"/>
    </location>
</feature>
<dbReference type="OMA" id="MRFREPS"/>
<dbReference type="InterPro" id="IPR013087">
    <property type="entry name" value="Znf_C2H2_type"/>
</dbReference>
<dbReference type="PANTHER" id="PTHR10694:SF38">
    <property type="entry name" value="LYSINE-SPECIFIC DEMETHYLASE REF6"/>
    <property type="match status" value="1"/>
</dbReference>
<keyword evidence="10" id="KW-0804">Transcription</keyword>
<dbReference type="PROSITE" id="PS00028">
    <property type="entry name" value="ZINC_FINGER_C2H2_1"/>
    <property type="match status" value="3"/>
</dbReference>
<gene>
    <name evidence="16" type="ORF">A4U43_C04F5900</name>
</gene>
<protein>
    <recommendedName>
        <fullName evidence="18">JmjC domain-containing protein</fullName>
    </recommendedName>
</protein>
<keyword evidence="7" id="KW-0560">Oxidoreductase</keyword>
<dbReference type="FunFam" id="3.30.160.60:FF:000747">
    <property type="entry name" value="Probable lysine-specific demethylase ELF6"/>
    <property type="match status" value="1"/>
</dbReference>
<keyword evidence="6" id="KW-0223">Dioxygenase</keyword>
<dbReference type="EMBL" id="CM007384">
    <property type="protein sequence ID" value="ONK71199.1"/>
    <property type="molecule type" value="Genomic_DNA"/>
</dbReference>
<dbReference type="GO" id="GO:0040029">
    <property type="term" value="P:epigenetic regulation of gene expression"/>
    <property type="evidence" value="ECO:0007669"/>
    <property type="project" value="UniProtKB-ARBA"/>
</dbReference>